<evidence type="ECO:0000256" key="1">
    <source>
        <dbReference type="SAM" id="MobiDB-lite"/>
    </source>
</evidence>
<dbReference type="RefSeq" id="XP_005769791.1">
    <property type="nucleotide sequence ID" value="XM_005769734.1"/>
</dbReference>
<dbReference type="HOGENOM" id="CLU_427921_0_0_1"/>
<feature type="region of interest" description="Disordered" evidence="1">
    <location>
        <begin position="472"/>
        <end position="491"/>
    </location>
</feature>
<dbReference type="AlphaFoldDB" id="A0A0D3J1H7"/>
<proteinExistence type="predicted"/>
<name>A0A0D3J1H7_EMIH1</name>
<evidence type="ECO:0000313" key="2">
    <source>
        <dbReference type="EnsemblProtists" id="EOD17362"/>
    </source>
</evidence>
<protein>
    <recommendedName>
        <fullName evidence="4">Glycosyltransferase family 92 protein</fullName>
    </recommendedName>
</protein>
<organism evidence="2 3">
    <name type="scientific">Emiliania huxleyi (strain CCMP1516)</name>
    <dbReference type="NCBI Taxonomy" id="280463"/>
    <lineage>
        <taxon>Eukaryota</taxon>
        <taxon>Haptista</taxon>
        <taxon>Haptophyta</taxon>
        <taxon>Prymnesiophyceae</taxon>
        <taxon>Isochrysidales</taxon>
        <taxon>Noelaerhabdaceae</taxon>
        <taxon>Emiliania</taxon>
    </lineage>
</organism>
<evidence type="ECO:0008006" key="4">
    <source>
        <dbReference type="Google" id="ProtNLM"/>
    </source>
</evidence>
<dbReference type="GeneID" id="17263512"/>
<dbReference type="KEGG" id="ehx:EMIHUDRAFT_102608"/>
<sequence length="640" mass="67037">MACSTLAVAQRSDWRRRGPLALPPPTTPPPPPGEHTVALVSTMCDNADSFDSFVCYYLALGFCRLYIYVDDASDPVVGLASRYPSEKLRLHVRGERLRAEWEHLPSWGRLGVHLDSDELLHLPLAGALEGRAAVNASRAELQRHLARLSALGALQFTYCNLEAVPEEEEVLDPFAAVTLFKNHPSRLDATANGATLAHRASNLRDSPYIPHQRASLDASCSAAVLHFAVCSFAVFWRKRWAALGYASPNHRFRGVSGGIDQCANALALTERRAEARSLYGRHVMLADRAETARQARLALCAVDDAATGASRVAARALAAREGAEGGCGGGGGDGGGGGVGVGGGGGGGDGGGGRRPISRRELCELGLLPPEALGEEGCFAWLFEAARRSLRLLPAPHHRFDLAAYWASSAASRCLRLPEMTRGYLLLHPPLSPALLAGVSAEAAAVLRGARSDPATQDSTLSRRTAAVWLASPEAPPGAPTPPPARPPPAELFGASAALEAGRAAGLRLALPRRALLEEAAPCEAEAPSAPNTGWPDTGVEICCSLFAEGAPALALVGRDGEPTSCRLEPGSVLLLLARQARCGLQPSGEVTPPTVSVSVFAYSSWQRSADGLRVLGASEEVRRALAGGGGAPSGTGQIK</sequence>
<reference evidence="2" key="2">
    <citation type="submission" date="2024-10" db="UniProtKB">
        <authorList>
            <consortium name="EnsemblProtists"/>
        </authorList>
    </citation>
    <scope>IDENTIFICATION</scope>
</reference>
<reference evidence="3" key="1">
    <citation type="journal article" date="2013" name="Nature">
        <title>Pan genome of the phytoplankton Emiliania underpins its global distribution.</title>
        <authorList>
            <person name="Read B.A."/>
            <person name="Kegel J."/>
            <person name="Klute M.J."/>
            <person name="Kuo A."/>
            <person name="Lefebvre S.C."/>
            <person name="Maumus F."/>
            <person name="Mayer C."/>
            <person name="Miller J."/>
            <person name="Monier A."/>
            <person name="Salamov A."/>
            <person name="Young J."/>
            <person name="Aguilar M."/>
            <person name="Claverie J.M."/>
            <person name="Frickenhaus S."/>
            <person name="Gonzalez K."/>
            <person name="Herman E.K."/>
            <person name="Lin Y.C."/>
            <person name="Napier J."/>
            <person name="Ogata H."/>
            <person name="Sarno A.F."/>
            <person name="Shmutz J."/>
            <person name="Schroeder D."/>
            <person name="de Vargas C."/>
            <person name="Verret F."/>
            <person name="von Dassow P."/>
            <person name="Valentin K."/>
            <person name="Van de Peer Y."/>
            <person name="Wheeler G."/>
            <person name="Dacks J.B."/>
            <person name="Delwiche C.F."/>
            <person name="Dyhrman S.T."/>
            <person name="Glockner G."/>
            <person name="John U."/>
            <person name="Richards T."/>
            <person name="Worden A.Z."/>
            <person name="Zhang X."/>
            <person name="Grigoriev I.V."/>
            <person name="Allen A.E."/>
            <person name="Bidle K."/>
            <person name="Borodovsky M."/>
            <person name="Bowler C."/>
            <person name="Brownlee C."/>
            <person name="Cock J.M."/>
            <person name="Elias M."/>
            <person name="Gladyshev V.N."/>
            <person name="Groth M."/>
            <person name="Guda C."/>
            <person name="Hadaegh A."/>
            <person name="Iglesias-Rodriguez M.D."/>
            <person name="Jenkins J."/>
            <person name="Jones B.M."/>
            <person name="Lawson T."/>
            <person name="Leese F."/>
            <person name="Lindquist E."/>
            <person name="Lobanov A."/>
            <person name="Lomsadze A."/>
            <person name="Malik S.B."/>
            <person name="Marsh M.E."/>
            <person name="Mackinder L."/>
            <person name="Mock T."/>
            <person name="Mueller-Roeber B."/>
            <person name="Pagarete A."/>
            <person name="Parker M."/>
            <person name="Probert I."/>
            <person name="Quesneville H."/>
            <person name="Raines C."/>
            <person name="Rensing S.A."/>
            <person name="Riano-Pachon D.M."/>
            <person name="Richier S."/>
            <person name="Rokitta S."/>
            <person name="Shiraiwa Y."/>
            <person name="Soanes D.M."/>
            <person name="van der Giezen M."/>
            <person name="Wahlund T.M."/>
            <person name="Williams B."/>
            <person name="Wilson W."/>
            <person name="Wolfe G."/>
            <person name="Wurch L.L."/>
        </authorList>
    </citation>
    <scope>NUCLEOTIDE SEQUENCE</scope>
</reference>
<dbReference type="Proteomes" id="UP000013827">
    <property type="component" value="Unassembled WGS sequence"/>
</dbReference>
<dbReference type="EnsemblProtists" id="EOD17362">
    <property type="protein sequence ID" value="EOD17362"/>
    <property type="gene ID" value="EMIHUDRAFT_102608"/>
</dbReference>
<dbReference type="PaxDb" id="2903-EOD17362"/>
<keyword evidence="3" id="KW-1185">Reference proteome</keyword>
<accession>A0A0D3J1H7</accession>
<evidence type="ECO:0000313" key="3">
    <source>
        <dbReference type="Proteomes" id="UP000013827"/>
    </source>
</evidence>
<feature type="compositionally biased region" description="Pro residues" evidence="1">
    <location>
        <begin position="474"/>
        <end position="490"/>
    </location>
</feature>